<dbReference type="GeneID" id="55614827"/>
<dbReference type="Proteomes" id="UP000294655">
    <property type="component" value="Segment"/>
</dbReference>
<sequence length="124" mass="14011">MLVTHLWILLTFIKIIPKRFLPTPSTCPQYLSPHSLPSIRAASPVSISSFRKSGFCPNLAVTTSCIIASFSSWNKGSRIASFIWRLDSPGVQFSMYLSNRRWYSGMKSGVKSISAMMYLDFAHW</sequence>
<dbReference type="RefSeq" id="YP_009844503.1">
    <property type="nucleotide sequence ID" value="NC_048755.1"/>
</dbReference>
<name>A0A482IDR9_9CAUD</name>
<reference evidence="1 2" key="1">
    <citation type="submission" date="2019-02" db="EMBL/GenBank/DDBJ databases">
        <authorList>
            <person name="He Y."/>
            <person name="Shi H."/>
            <person name="Li J."/>
            <person name="Sun Y."/>
        </authorList>
    </citation>
    <scope>NUCLEOTIDE SEQUENCE [LARGE SCALE GENOMIC DNA]</scope>
</reference>
<dbReference type="KEGG" id="vg:55614827"/>
<evidence type="ECO:0000313" key="2">
    <source>
        <dbReference type="Proteomes" id="UP000294655"/>
    </source>
</evidence>
<accession>A0A482IDR9</accession>
<evidence type="ECO:0000313" key="1">
    <source>
        <dbReference type="EMBL" id="QBP06353.1"/>
    </source>
</evidence>
<dbReference type="EMBL" id="MK580972">
    <property type="protein sequence ID" value="QBP06353.1"/>
    <property type="molecule type" value="Genomic_DNA"/>
</dbReference>
<proteinExistence type="predicted"/>
<protein>
    <submittedName>
        <fullName evidence="1">Uncharacterized protein</fullName>
    </submittedName>
</protein>
<organism evidence="1 2">
    <name type="scientific">Stenotrophomonas phage YB07</name>
    <dbReference type="NCBI Taxonomy" id="2555548"/>
    <lineage>
        <taxon>Viruses</taxon>
        <taxon>Duplodnaviria</taxon>
        <taxon>Heunggongvirae</taxon>
        <taxon>Uroviricota</taxon>
        <taxon>Caudoviricetes</taxon>
        <taxon>Menderavirus</taxon>
        <taxon>Menderavirus IMESM1</taxon>
    </lineage>
</organism>